<dbReference type="InterPro" id="IPR036412">
    <property type="entry name" value="HAD-like_sf"/>
</dbReference>
<organism evidence="1 2">
    <name type="scientific">Candidatus Methylobacter oryzae</name>
    <dbReference type="NCBI Taxonomy" id="2497749"/>
    <lineage>
        <taxon>Bacteria</taxon>
        <taxon>Pseudomonadati</taxon>
        <taxon>Pseudomonadota</taxon>
        <taxon>Gammaproteobacteria</taxon>
        <taxon>Methylococcales</taxon>
        <taxon>Methylococcaceae</taxon>
        <taxon>Methylobacter</taxon>
    </lineage>
</organism>
<evidence type="ECO:0000313" key="2">
    <source>
        <dbReference type="Proteomes" id="UP000733744"/>
    </source>
</evidence>
<reference evidence="1 2" key="1">
    <citation type="journal article" date="2019" name="Antonie Van Leeuwenhoek">
        <title>Description of 'Ca. Methylobacter oryzae' KRF1, a novel species from the environmentally important Methylobacter clade 2.</title>
        <authorList>
            <person name="Khatri K."/>
            <person name="Mohite J.A."/>
            <person name="Pandit P.S."/>
            <person name="Bahulikar R."/>
            <person name="Rahalkar M.C."/>
        </authorList>
    </citation>
    <scope>NUCLEOTIDE SEQUENCE [LARGE SCALE GENOMIC DNA]</scope>
    <source>
        <strain evidence="1 2">KRF1</strain>
    </source>
</reference>
<protein>
    <submittedName>
        <fullName evidence="1">ATPase P</fullName>
    </submittedName>
</protein>
<dbReference type="EMBL" id="RYFG02000019">
    <property type="protein sequence ID" value="TRX01606.1"/>
    <property type="molecule type" value="Genomic_DNA"/>
</dbReference>
<dbReference type="InterPro" id="IPR023214">
    <property type="entry name" value="HAD_sf"/>
</dbReference>
<proteinExistence type="predicted"/>
<comment type="caution">
    <text evidence="1">The sequence shown here is derived from an EMBL/GenBank/DDBJ whole genome shotgun (WGS) entry which is preliminary data.</text>
</comment>
<sequence>MISIDIPGFKKLELIHLVSDYNGTLALDGQLLPGVADILTALAPWIKIHVITADTFGLAHSQLATLPVELTITPVESQAQTKLQFVTELGVETVVAVGNGRNDRKMLKAAAVGIALIQREGGSAQSIVSADVVCTNVIDALDLLLNPKRLVATLRS</sequence>
<dbReference type="Proteomes" id="UP000733744">
    <property type="component" value="Unassembled WGS sequence"/>
</dbReference>
<accession>A0ABY3CEI3</accession>
<dbReference type="SUPFAM" id="SSF56784">
    <property type="entry name" value="HAD-like"/>
    <property type="match status" value="1"/>
</dbReference>
<name>A0ABY3CEI3_9GAMM</name>
<dbReference type="Gene3D" id="3.40.50.1000">
    <property type="entry name" value="HAD superfamily/HAD-like"/>
    <property type="match status" value="1"/>
</dbReference>
<evidence type="ECO:0000313" key="1">
    <source>
        <dbReference type="EMBL" id="TRX01606.1"/>
    </source>
</evidence>
<gene>
    <name evidence="1" type="ORF">EKO24_003510</name>
</gene>
<dbReference type="RefSeq" id="WP_127030586.1">
    <property type="nucleotide sequence ID" value="NZ_RYFG02000019.1"/>
</dbReference>
<keyword evidence="2" id="KW-1185">Reference proteome</keyword>